<keyword evidence="1" id="KW-1133">Transmembrane helix</keyword>
<comment type="caution">
    <text evidence="2">The sequence shown here is derived from an EMBL/GenBank/DDBJ whole genome shotgun (WGS) entry which is preliminary data.</text>
</comment>
<organism evidence="2 3">
    <name type="scientific">Sphaerisporangium dianthi</name>
    <dbReference type="NCBI Taxonomy" id="1436120"/>
    <lineage>
        <taxon>Bacteria</taxon>
        <taxon>Bacillati</taxon>
        <taxon>Actinomycetota</taxon>
        <taxon>Actinomycetes</taxon>
        <taxon>Streptosporangiales</taxon>
        <taxon>Streptosporangiaceae</taxon>
        <taxon>Sphaerisporangium</taxon>
    </lineage>
</organism>
<sequence length="228" mass="25789">MSAHDLVGAFSRFLARTARSLFCTIRIARRADLPHERHHWGMDAWAKLIEAIAHLVGAIVWPVAIVVGVRMVMRRHRDAFERLIDRVRSFSYPGGQVDLADLTVEQERQVERLVEQASVESLSHEEREKAVRQLMLEAERLGSLRLLSEADLTPLERVVLDLRTNGLSRDEIAVRLNLSKAQVSGLLRTSRAQLGISGELDFLHYLRRRNAPSAADTDLGNSFREPIA</sequence>
<dbReference type="InterPro" id="IPR036388">
    <property type="entry name" value="WH-like_DNA-bd_sf"/>
</dbReference>
<evidence type="ECO:0000313" key="2">
    <source>
        <dbReference type="EMBL" id="MFC4535277.1"/>
    </source>
</evidence>
<gene>
    <name evidence="2" type="ORF">ACFO60_31325</name>
</gene>
<dbReference type="SUPFAM" id="SSF46894">
    <property type="entry name" value="C-terminal effector domain of the bipartite response regulators"/>
    <property type="match status" value="1"/>
</dbReference>
<keyword evidence="1" id="KW-0812">Transmembrane</keyword>
<keyword evidence="1" id="KW-0472">Membrane</keyword>
<dbReference type="Proteomes" id="UP001596004">
    <property type="component" value="Unassembled WGS sequence"/>
</dbReference>
<reference evidence="3" key="1">
    <citation type="journal article" date="2019" name="Int. J. Syst. Evol. Microbiol.">
        <title>The Global Catalogue of Microorganisms (GCM) 10K type strain sequencing project: providing services to taxonomists for standard genome sequencing and annotation.</title>
        <authorList>
            <consortium name="The Broad Institute Genomics Platform"/>
            <consortium name="The Broad Institute Genome Sequencing Center for Infectious Disease"/>
            <person name="Wu L."/>
            <person name="Ma J."/>
        </authorList>
    </citation>
    <scope>NUCLEOTIDE SEQUENCE [LARGE SCALE GENOMIC DNA]</scope>
    <source>
        <strain evidence="3">CGMCC 4.7132</strain>
    </source>
</reference>
<dbReference type="RefSeq" id="WP_380847507.1">
    <property type="nucleotide sequence ID" value="NZ_JBHSFP010000029.1"/>
</dbReference>
<evidence type="ECO:0000313" key="3">
    <source>
        <dbReference type="Proteomes" id="UP001596004"/>
    </source>
</evidence>
<evidence type="ECO:0000256" key="1">
    <source>
        <dbReference type="SAM" id="Phobius"/>
    </source>
</evidence>
<feature type="transmembrane region" description="Helical" evidence="1">
    <location>
        <begin position="51"/>
        <end position="73"/>
    </location>
</feature>
<protein>
    <submittedName>
        <fullName evidence="2">Helix-turn-helix transcriptional regulator</fullName>
    </submittedName>
</protein>
<dbReference type="InterPro" id="IPR016032">
    <property type="entry name" value="Sig_transdc_resp-reg_C-effctor"/>
</dbReference>
<proteinExistence type="predicted"/>
<dbReference type="EMBL" id="JBHSFP010000029">
    <property type="protein sequence ID" value="MFC4535277.1"/>
    <property type="molecule type" value="Genomic_DNA"/>
</dbReference>
<dbReference type="Gene3D" id="1.10.10.10">
    <property type="entry name" value="Winged helix-like DNA-binding domain superfamily/Winged helix DNA-binding domain"/>
    <property type="match status" value="1"/>
</dbReference>
<keyword evidence="3" id="KW-1185">Reference proteome</keyword>
<accession>A0ABV9CS91</accession>
<name>A0ABV9CS91_9ACTN</name>